<reference evidence="1" key="1">
    <citation type="submission" date="2013-11" db="EMBL/GenBank/DDBJ databases">
        <authorList>
            <person name="Sternberg P."/>
            <person name="Dillman A."/>
            <person name="Macchietto M."/>
        </authorList>
    </citation>
    <scope>NUCLEOTIDE SEQUENCE</scope>
    <source>
        <strain evidence="1">ALL</strain>
    </source>
</reference>
<reference evidence="1" key="2">
    <citation type="journal article" date="2015" name="Genome Biol.">
        <title>Comparative genomics of Steinernema reveals deeply conserved gene regulatory networks.</title>
        <authorList>
            <person name="Dillman A.R."/>
            <person name="Macchietto M."/>
            <person name="Porter C.F."/>
            <person name="Rogers A."/>
            <person name="Williams B."/>
            <person name="Antoshechkin I."/>
            <person name="Lee M.M."/>
            <person name="Goodwin Z."/>
            <person name="Lu X."/>
            <person name="Lewis E.E."/>
            <person name="Goodrich-Blair H."/>
            <person name="Stock S.P."/>
            <person name="Adams B.J."/>
            <person name="Sternberg P.W."/>
            <person name="Mortazavi A."/>
        </authorList>
    </citation>
    <scope>NUCLEOTIDE SEQUENCE [LARGE SCALE GENOMIC DNA]</scope>
    <source>
        <strain evidence="1">ALL</strain>
    </source>
</reference>
<accession>A0A4U5P7E3</accession>
<evidence type="ECO:0000313" key="1">
    <source>
        <dbReference type="EMBL" id="TKR92186.1"/>
    </source>
</evidence>
<dbReference type="AlphaFoldDB" id="A0A4U5P7E3"/>
<dbReference type="EMBL" id="AZBU02000002">
    <property type="protein sequence ID" value="TKR92186.1"/>
    <property type="molecule type" value="Genomic_DNA"/>
</dbReference>
<sequence length="99" mass="11066">MNLSKIGSPGDLAEFGWWQAEAPGAENNTTPIFAKNVPPNSTYRQECRSRVVTDCSCVRKVETVSVSRGQLRAVRDVQGLPGFGERRRTHRFRQSTSVE</sequence>
<gene>
    <name evidence="1" type="ORF">L596_006888</name>
</gene>
<organism evidence="1">
    <name type="scientific">Steinernema carpocapsae</name>
    <name type="common">Entomopathogenic nematode</name>
    <dbReference type="NCBI Taxonomy" id="34508"/>
    <lineage>
        <taxon>Eukaryota</taxon>
        <taxon>Metazoa</taxon>
        <taxon>Ecdysozoa</taxon>
        <taxon>Nematoda</taxon>
        <taxon>Chromadorea</taxon>
        <taxon>Rhabditida</taxon>
        <taxon>Tylenchina</taxon>
        <taxon>Panagrolaimomorpha</taxon>
        <taxon>Strongyloidoidea</taxon>
        <taxon>Steinernematidae</taxon>
        <taxon>Steinernema</taxon>
    </lineage>
</organism>
<protein>
    <submittedName>
        <fullName evidence="1">Uncharacterized protein</fullName>
    </submittedName>
</protein>
<proteinExistence type="predicted"/>
<name>A0A4U5P7E3_STECR</name>
<reference evidence="1" key="3">
    <citation type="journal article" date="2019" name="G3 (Bethesda)">
        <title>Hybrid Assembly of the Genome of the Entomopathogenic Nematode Steinernema carpocapsae Identifies the X-Chromosome.</title>
        <authorList>
            <person name="Serra L."/>
            <person name="Macchietto M."/>
            <person name="Macias-Munoz A."/>
            <person name="McGill C.J."/>
            <person name="Rodriguez I.M."/>
            <person name="Rodriguez B."/>
            <person name="Murad R."/>
            <person name="Mortazavi A."/>
        </authorList>
    </citation>
    <scope>NUCLEOTIDE SEQUENCE</scope>
    <source>
        <strain evidence="1">ALL</strain>
    </source>
</reference>
<comment type="caution">
    <text evidence="1">The sequence shown here is derived from an EMBL/GenBank/DDBJ whole genome shotgun (WGS) entry which is preliminary data.</text>
</comment>